<dbReference type="EMBL" id="JAERQG010000002">
    <property type="protein sequence ID" value="MBL0765129.1"/>
    <property type="molecule type" value="Genomic_DNA"/>
</dbReference>
<dbReference type="AlphaFoldDB" id="A0A937AGG9"/>
<dbReference type="GO" id="GO:0006355">
    <property type="term" value="P:regulation of DNA-templated transcription"/>
    <property type="evidence" value="ECO:0007669"/>
    <property type="project" value="InterPro"/>
</dbReference>
<evidence type="ECO:0000313" key="3">
    <source>
        <dbReference type="Proteomes" id="UP000642920"/>
    </source>
</evidence>
<evidence type="ECO:0000259" key="1">
    <source>
        <dbReference type="Pfam" id="PF12651"/>
    </source>
</evidence>
<gene>
    <name evidence="2" type="ORF">JKP34_07705</name>
</gene>
<evidence type="ECO:0000313" key="2">
    <source>
        <dbReference type="EMBL" id="MBL0765129.1"/>
    </source>
</evidence>
<feature type="domain" description="Predicted DNA-binding protein ribbon-helix-helix" evidence="1">
    <location>
        <begin position="5"/>
        <end position="41"/>
    </location>
</feature>
<dbReference type="RefSeq" id="WP_201919466.1">
    <property type="nucleotide sequence ID" value="NZ_JAERQG010000002.1"/>
</dbReference>
<comment type="caution">
    <text evidence="2">The sequence shown here is derived from an EMBL/GenBank/DDBJ whole genome shotgun (WGS) entry which is preliminary data.</text>
</comment>
<organism evidence="2 3">
    <name type="scientific">Marivirga atlantica</name>
    <dbReference type="NCBI Taxonomy" id="1548457"/>
    <lineage>
        <taxon>Bacteria</taxon>
        <taxon>Pseudomonadati</taxon>
        <taxon>Bacteroidota</taxon>
        <taxon>Cytophagia</taxon>
        <taxon>Cytophagales</taxon>
        <taxon>Marivirgaceae</taxon>
        <taxon>Marivirga</taxon>
    </lineage>
</organism>
<name>A0A937AGG9_9BACT</name>
<dbReference type="SUPFAM" id="SSF47598">
    <property type="entry name" value="Ribbon-helix-helix"/>
    <property type="match status" value="1"/>
</dbReference>
<dbReference type="Pfam" id="PF12651">
    <property type="entry name" value="RHH_3"/>
    <property type="match status" value="1"/>
</dbReference>
<dbReference type="InterPro" id="IPR038733">
    <property type="entry name" value="Predicted_DNA_bind_prot_RHH"/>
</dbReference>
<dbReference type="Proteomes" id="UP000642920">
    <property type="component" value="Unassembled WGS sequence"/>
</dbReference>
<reference evidence="2" key="1">
    <citation type="submission" date="2021-01" db="EMBL/GenBank/DDBJ databases">
        <title>Marivirga sp. nov., isolated from intertidal surface sediments.</title>
        <authorList>
            <person name="Zhang M."/>
        </authorList>
    </citation>
    <scope>NUCLEOTIDE SEQUENCE</scope>
    <source>
        <strain evidence="2">SM1354</strain>
    </source>
</reference>
<accession>A0A937AGG9</accession>
<dbReference type="InterPro" id="IPR010985">
    <property type="entry name" value="Ribbon_hlx_hlx"/>
</dbReference>
<sequence>MTTLTTSIPDQLVELLSAKAKELNMPKNKLIEKALSLYLEHLERAAYAKSYQRASEDADVMLMAEEGMTEYLKQLKEDEAG</sequence>
<protein>
    <submittedName>
        <fullName evidence="2">Ribbon-helix-helix domain-containing protein</fullName>
    </submittedName>
</protein>
<keyword evidence="3" id="KW-1185">Reference proteome</keyword>
<proteinExistence type="predicted"/>